<name>A0A495EEM8_9FLAO</name>
<feature type="domain" description="HTH tetR-type" evidence="4">
    <location>
        <begin position="13"/>
        <end position="58"/>
    </location>
</feature>
<keyword evidence="1" id="KW-0805">Transcription regulation</keyword>
<dbReference type="PANTHER" id="PTHR47506">
    <property type="entry name" value="TRANSCRIPTIONAL REGULATORY PROTEIN"/>
    <property type="match status" value="1"/>
</dbReference>
<dbReference type="AlphaFoldDB" id="A0A495EEM8"/>
<dbReference type="PANTHER" id="PTHR47506:SF1">
    <property type="entry name" value="HTH-TYPE TRANSCRIPTIONAL REGULATOR YJDC"/>
    <property type="match status" value="1"/>
</dbReference>
<dbReference type="Pfam" id="PF00440">
    <property type="entry name" value="TetR_N"/>
    <property type="match status" value="1"/>
</dbReference>
<dbReference type="Gene3D" id="1.10.357.10">
    <property type="entry name" value="Tetracycline Repressor, domain 2"/>
    <property type="match status" value="1"/>
</dbReference>
<keyword evidence="6" id="KW-1185">Reference proteome</keyword>
<keyword evidence="3" id="KW-0804">Transcription</keyword>
<dbReference type="InterPro" id="IPR009057">
    <property type="entry name" value="Homeodomain-like_sf"/>
</dbReference>
<dbReference type="SUPFAM" id="SSF46689">
    <property type="entry name" value="Homeodomain-like"/>
    <property type="match status" value="1"/>
</dbReference>
<evidence type="ECO:0000313" key="6">
    <source>
        <dbReference type="Proteomes" id="UP000269412"/>
    </source>
</evidence>
<organism evidence="5 6">
    <name type="scientific">Maribacter vaceletii</name>
    <dbReference type="NCBI Taxonomy" id="1206816"/>
    <lineage>
        <taxon>Bacteria</taxon>
        <taxon>Pseudomonadati</taxon>
        <taxon>Bacteroidota</taxon>
        <taxon>Flavobacteriia</taxon>
        <taxon>Flavobacteriales</taxon>
        <taxon>Flavobacteriaceae</taxon>
        <taxon>Maribacter</taxon>
    </lineage>
</organism>
<evidence type="ECO:0000256" key="3">
    <source>
        <dbReference type="ARBA" id="ARBA00023163"/>
    </source>
</evidence>
<reference evidence="5 6" key="1">
    <citation type="submission" date="2018-10" db="EMBL/GenBank/DDBJ databases">
        <title>Genomic Encyclopedia of Archaeal and Bacterial Type Strains, Phase II (KMG-II): from individual species to whole genera.</title>
        <authorList>
            <person name="Goeker M."/>
        </authorList>
    </citation>
    <scope>NUCLEOTIDE SEQUENCE [LARGE SCALE GENOMIC DNA]</scope>
    <source>
        <strain evidence="5 6">DSM 25230</strain>
    </source>
</reference>
<evidence type="ECO:0000256" key="2">
    <source>
        <dbReference type="ARBA" id="ARBA00023125"/>
    </source>
</evidence>
<comment type="caution">
    <text evidence="5">The sequence shown here is derived from an EMBL/GenBank/DDBJ whole genome shotgun (WGS) entry which is preliminary data.</text>
</comment>
<evidence type="ECO:0000259" key="4">
    <source>
        <dbReference type="Pfam" id="PF00440"/>
    </source>
</evidence>
<gene>
    <name evidence="5" type="ORF">CLV91_1455</name>
</gene>
<dbReference type="Proteomes" id="UP000269412">
    <property type="component" value="Unassembled WGS sequence"/>
</dbReference>
<dbReference type="OrthoDB" id="9795242at2"/>
<protein>
    <submittedName>
        <fullName evidence="5">TetR family transcriptional regulator</fullName>
    </submittedName>
</protein>
<dbReference type="InterPro" id="IPR001647">
    <property type="entry name" value="HTH_TetR"/>
</dbReference>
<evidence type="ECO:0000313" key="5">
    <source>
        <dbReference type="EMBL" id="RKR15370.1"/>
    </source>
</evidence>
<dbReference type="EMBL" id="RBIQ01000007">
    <property type="protein sequence ID" value="RKR15370.1"/>
    <property type="molecule type" value="Genomic_DNA"/>
</dbReference>
<keyword evidence="2" id="KW-0238">DNA-binding</keyword>
<dbReference type="RefSeq" id="WP_121065426.1">
    <property type="nucleotide sequence ID" value="NZ_RBIQ01000007.1"/>
</dbReference>
<sequence length="186" mass="21799">MPRVKSYCEVDVIKKAMPVFWKHGYKGTSMQMLEKEMGINKFSIYSSFNNKHGVFIACLKLYHQNTKDIYLRFKNSEGGTEDIKRLFQDSLNIWYLNDKLKGCFITNTRNEFAESDDALVMNQIEQRKDLKDIIIKKLRLRGTKTEETILEEANFLALSLHSLSTASRISSKKDIENYIKMVFKYI</sequence>
<dbReference type="GO" id="GO:0003677">
    <property type="term" value="F:DNA binding"/>
    <property type="evidence" value="ECO:0007669"/>
    <property type="project" value="UniProtKB-KW"/>
</dbReference>
<accession>A0A495EEM8</accession>
<proteinExistence type="predicted"/>
<evidence type="ECO:0000256" key="1">
    <source>
        <dbReference type="ARBA" id="ARBA00023015"/>
    </source>
</evidence>